<dbReference type="Gene3D" id="3.60.15.10">
    <property type="entry name" value="Ribonuclease Z/Hydroxyacylglutathione hydrolase-like"/>
    <property type="match status" value="1"/>
</dbReference>
<accession>A0ABW3C2A1</accession>
<dbReference type="PANTHER" id="PTHR43084:SF1">
    <property type="entry name" value="PERSULFIDE DIOXYGENASE ETHE1, MITOCHONDRIAL"/>
    <property type="match status" value="1"/>
</dbReference>
<dbReference type="PANTHER" id="PTHR43084">
    <property type="entry name" value="PERSULFIDE DIOXYGENASE ETHE1"/>
    <property type="match status" value="1"/>
</dbReference>
<protein>
    <submittedName>
        <fullName evidence="3">MBL fold metallo-hydrolase</fullName>
    </submittedName>
</protein>
<dbReference type="InterPro" id="IPR051682">
    <property type="entry name" value="Mito_Persulfide_Diox"/>
</dbReference>
<gene>
    <name evidence="3" type="ORF">ACFQ00_07265</name>
</gene>
<proteinExistence type="predicted"/>
<dbReference type="Proteomes" id="UP001597124">
    <property type="component" value="Unassembled WGS sequence"/>
</dbReference>
<reference evidence="4" key="1">
    <citation type="journal article" date="2019" name="Int. J. Syst. Evol. Microbiol.">
        <title>The Global Catalogue of Microorganisms (GCM) 10K type strain sequencing project: providing services to taxonomists for standard genome sequencing and annotation.</title>
        <authorList>
            <consortium name="The Broad Institute Genomics Platform"/>
            <consortium name="The Broad Institute Genome Sequencing Center for Infectious Disease"/>
            <person name="Wu L."/>
            <person name="Ma J."/>
        </authorList>
    </citation>
    <scope>NUCLEOTIDE SEQUENCE [LARGE SCALE GENOMIC DNA]</scope>
    <source>
        <strain evidence="4">CCUG 52537</strain>
    </source>
</reference>
<dbReference type="InterPro" id="IPR001279">
    <property type="entry name" value="Metallo-B-lactamas"/>
</dbReference>
<evidence type="ECO:0000313" key="3">
    <source>
        <dbReference type="EMBL" id="MFD0848118.1"/>
    </source>
</evidence>
<feature type="domain" description="Metallo-beta-lactamase" evidence="2">
    <location>
        <begin position="16"/>
        <end position="205"/>
    </location>
</feature>
<dbReference type="SMART" id="SM00849">
    <property type="entry name" value="Lactamase_B"/>
    <property type="match status" value="1"/>
</dbReference>
<dbReference type="InterPro" id="IPR036866">
    <property type="entry name" value="RibonucZ/Hydroxyglut_hydro"/>
</dbReference>
<sequence>MTANPTIEAFFDEPTNTISYLVADPATRTAAVIDPVLDFDLASGEVDTGSADSILAMAEEKGWQIAMVLETHAHADHLSAAPYIKAKTGAWIGIGGHIRDVQKIFRPVFAFDDMKTDGSDFDRLFSDGERFTLGALEIEVMHTPGHTPADLTYRIGDAAFVGDTLFMPDYGTARTDFPGGDARQLYRSIRRLLSLPDDTRVFLCHDYKAPGRDQYRWETTVGEERRNSIHVHDGVSEDDFVAMREARDATLAVPKLLLPSIQVNIRAGRFPAAETNGVRFLRIPVQIKGDVAEAVFA</sequence>
<name>A0ABW3C2A1_SPHXN</name>
<dbReference type="InterPro" id="IPR044528">
    <property type="entry name" value="POD-like_MBL-fold"/>
</dbReference>
<evidence type="ECO:0000313" key="4">
    <source>
        <dbReference type="Proteomes" id="UP001597124"/>
    </source>
</evidence>
<dbReference type="RefSeq" id="WP_381488355.1">
    <property type="nucleotide sequence ID" value="NZ_JBHTIK010000004.1"/>
</dbReference>
<dbReference type="Pfam" id="PF00753">
    <property type="entry name" value="Lactamase_B"/>
    <property type="match status" value="1"/>
</dbReference>
<dbReference type="CDD" id="cd07724">
    <property type="entry name" value="POD-like_MBL-fold"/>
    <property type="match status" value="1"/>
</dbReference>
<evidence type="ECO:0000256" key="1">
    <source>
        <dbReference type="ARBA" id="ARBA00022723"/>
    </source>
</evidence>
<comment type="caution">
    <text evidence="3">The sequence shown here is derived from an EMBL/GenBank/DDBJ whole genome shotgun (WGS) entry which is preliminary data.</text>
</comment>
<keyword evidence="1" id="KW-0479">Metal-binding</keyword>
<evidence type="ECO:0000259" key="2">
    <source>
        <dbReference type="SMART" id="SM00849"/>
    </source>
</evidence>
<keyword evidence="4" id="KW-1185">Reference proteome</keyword>
<organism evidence="3 4">
    <name type="scientific">Sphingosinicella xenopeptidilytica</name>
    <dbReference type="NCBI Taxonomy" id="364098"/>
    <lineage>
        <taxon>Bacteria</taxon>
        <taxon>Pseudomonadati</taxon>
        <taxon>Pseudomonadota</taxon>
        <taxon>Alphaproteobacteria</taxon>
        <taxon>Sphingomonadales</taxon>
        <taxon>Sphingosinicellaceae</taxon>
        <taxon>Sphingosinicella</taxon>
    </lineage>
</organism>
<dbReference type="SUPFAM" id="SSF56281">
    <property type="entry name" value="Metallo-hydrolase/oxidoreductase"/>
    <property type="match status" value="1"/>
</dbReference>
<dbReference type="EMBL" id="JBHTIK010000004">
    <property type="protein sequence ID" value="MFD0848118.1"/>
    <property type="molecule type" value="Genomic_DNA"/>
</dbReference>